<protein>
    <submittedName>
        <fullName evidence="1">Uncharacterized protein</fullName>
    </submittedName>
</protein>
<dbReference type="EMBL" id="MF374351">
    <property type="protein sequence ID" value="AWK60059.1"/>
    <property type="molecule type" value="Genomic_DNA"/>
</dbReference>
<dbReference type="AlphaFoldDB" id="A0A2U8JDV6"/>
<name>A0A2U8JDV6_VIBCL</name>
<proteinExistence type="predicted"/>
<organism evidence="1">
    <name type="scientific">Vibrio cholerae</name>
    <dbReference type="NCBI Taxonomy" id="666"/>
    <lineage>
        <taxon>Bacteria</taxon>
        <taxon>Pseudomonadati</taxon>
        <taxon>Pseudomonadota</taxon>
        <taxon>Gammaproteobacteria</taxon>
        <taxon>Vibrionales</taxon>
        <taxon>Vibrionaceae</taxon>
        <taxon>Vibrio</taxon>
    </lineage>
</organism>
<sequence>MPIISSMPLRYTLGMSVTTSTIDSFAKDIKSITQQLDEDKNKKLISMMERYLCRGRSGIKKEKINNILSNISNGKTPKSVLDSTISEHAIPCCLSLLEEGVSSGRISKFEGTHRIVYIDDDTGFGLKILKNDSSWSKCFAADLRLNELYQDKRFYSGRYAAFSNYKIVHIEDDVFDGKFIKAIFFRKIPGCEPLSRWDQIPLSILLKLESMGFMPFDIKPDNFVKVKNDNDQYEYVPIDAKLIGKINTGSFRTVRVLELREQQGPYCYSGKYVDVAQ</sequence>
<evidence type="ECO:0000313" key="1">
    <source>
        <dbReference type="EMBL" id="AWK60059.1"/>
    </source>
</evidence>
<reference evidence="1" key="1">
    <citation type="submission" date="2017-06" db="EMBL/GenBank/DDBJ databases">
        <title>T3SS gene cluster in Vibrio cholerae O1.</title>
        <authorList>
            <person name="Monakhova E.V."/>
            <person name="Omel'chuk E.P."/>
            <person name="Pisanov R.V."/>
            <person name="Ezhova M.I."/>
        </authorList>
    </citation>
    <scope>NUCLEOTIDE SEQUENCE</scope>
    <source>
        <strain evidence="1">R-18904</strain>
    </source>
</reference>
<accession>A0A2U8JDV6</accession>